<dbReference type="SUPFAM" id="SSF57850">
    <property type="entry name" value="RING/U-box"/>
    <property type="match status" value="1"/>
</dbReference>
<evidence type="ECO:0000256" key="5">
    <source>
        <dbReference type="SAM" id="MobiDB-lite"/>
    </source>
</evidence>
<evidence type="ECO:0000313" key="7">
    <source>
        <dbReference type="EMBL" id="KAI3402888.2"/>
    </source>
</evidence>
<feature type="region of interest" description="Disordered" evidence="5">
    <location>
        <begin position="1"/>
        <end position="33"/>
    </location>
</feature>
<comment type="caution">
    <text evidence="7">The sequence shown here is derived from an EMBL/GenBank/DDBJ whole genome shotgun (WGS) entry which is preliminary data.</text>
</comment>
<feature type="compositionally biased region" description="Basic and acidic residues" evidence="5">
    <location>
        <begin position="1"/>
        <end position="10"/>
    </location>
</feature>
<dbReference type="Proteomes" id="UP001202479">
    <property type="component" value="Unassembled WGS sequence"/>
</dbReference>
<feature type="region of interest" description="Disordered" evidence="5">
    <location>
        <begin position="189"/>
        <end position="210"/>
    </location>
</feature>
<dbReference type="RefSeq" id="XP_049178635.1">
    <property type="nucleotide sequence ID" value="XM_049325779.1"/>
</dbReference>
<keyword evidence="2 4" id="KW-0863">Zinc-finger</keyword>
<evidence type="ECO:0000256" key="1">
    <source>
        <dbReference type="ARBA" id="ARBA00022723"/>
    </source>
</evidence>
<gene>
    <name evidence="7" type="ORF">KGF56_004349</name>
</gene>
<keyword evidence="1" id="KW-0479">Metal-binding</keyword>
<dbReference type="Gene3D" id="3.30.40.10">
    <property type="entry name" value="Zinc/RING finger domain, C3HC4 (zinc finger)"/>
    <property type="match status" value="1"/>
</dbReference>
<evidence type="ECO:0000259" key="6">
    <source>
        <dbReference type="PROSITE" id="PS50089"/>
    </source>
</evidence>
<evidence type="ECO:0000256" key="4">
    <source>
        <dbReference type="PROSITE-ProRule" id="PRU00175"/>
    </source>
</evidence>
<dbReference type="AlphaFoldDB" id="A0AAI9WWF0"/>
<feature type="compositionally biased region" description="Low complexity" evidence="5">
    <location>
        <begin position="11"/>
        <end position="24"/>
    </location>
</feature>
<name>A0AAI9WWF0_9ASCO</name>
<dbReference type="GO" id="GO:0061630">
    <property type="term" value="F:ubiquitin protein ligase activity"/>
    <property type="evidence" value="ECO:0007669"/>
    <property type="project" value="TreeGrafter"/>
</dbReference>
<accession>A0AAI9WWF0</accession>
<feature type="compositionally biased region" description="Acidic residues" evidence="5">
    <location>
        <begin position="196"/>
        <end position="210"/>
    </location>
</feature>
<dbReference type="InterPro" id="IPR051834">
    <property type="entry name" value="RING_finger_E3_ligase"/>
</dbReference>
<proteinExistence type="predicted"/>
<dbReference type="InterPro" id="IPR013083">
    <property type="entry name" value="Znf_RING/FYVE/PHD"/>
</dbReference>
<dbReference type="GO" id="GO:0008270">
    <property type="term" value="F:zinc ion binding"/>
    <property type="evidence" value="ECO:0007669"/>
    <property type="project" value="UniProtKB-KW"/>
</dbReference>
<dbReference type="InterPro" id="IPR001841">
    <property type="entry name" value="Znf_RING"/>
</dbReference>
<keyword evidence="8" id="KW-1185">Reference proteome</keyword>
<feature type="domain" description="RING-type" evidence="6">
    <location>
        <begin position="125"/>
        <end position="172"/>
    </location>
</feature>
<dbReference type="GO" id="GO:0005634">
    <property type="term" value="C:nucleus"/>
    <property type="evidence" value="ECO:0007669"/>
    <property type="project" value="TreeGrafter"/>
</dbReference>
<reference evidence="7" key="1">
    <citation type="journal article" date="2022" name="DNA Res.">
        <title>Genome analysis of five recently described species of the CUG-Ser clade uncovers Candida theae as a new hybrid lineage with pathogenic potential in the Candida parapsilosis species complex.</title>
        <authorList>
            <person name="Mixao V."/>
            <person name="Del Olmo V."/>
            <person name="Hegedusova E."/>
            <person name="Saus E."/>
            <person name="Pryszcz L."/>
            <person name="Cillingova A."/>
            <person name="Nosek J."/>
            <person name="Gabaldon T."/>
        </authorList>
    </citation>
    <scope>NUCLEOTIDE SEQUENCE</scope>
    <source>
        <strain evidence="7">CBS 10844</strain>
    </source>
</reference>
<dbReference type="PANTHER" id="PTHR45931">
    <property type="entry name" value="SI:CH211-59O9.10"/>
    <property type="match status" value="1"/>
</dbReference>
<dbReference type="PROSITE" id="PS50089">
    <property type="entry name" value="ZF_RING_2"/>
    <property type="match status" value="1"/>
</dbReference>
<sequence length="210" mass="23727">MSNYEEEHNISSEQQSQQQQQQQSGTSERGRNHETLSNIIDAFIHRRGNQASTTPSEVDFVSPDSLDALSAALNQLRTMDNSELAESLIDILGNQSSKEKGVTPEFLDTLIRIPVTSNLGDNDFCPICTNKFKDDKYPLIVKLPCGGATKHYFDLECIGPWLSMNPTCPMCRTNVLEIEQNRRKAIEEELRRAKEEDSEEDPEDGWDVYG</sequence>
<dbReference type="PANTHER" id="PTHR45931:SF3">
    <property type="entry name" value="RING ZINC FINGER-CONTAINING PROTEIN"/>
    <property type="match status" value="1"/>
</dbReference>
<dbReference type="GO" id="GO:0006511">
    <property type="term" value="P:ubiquitin-dependent protein catabolic process"/>
    <property type="evidence" value="ECO:0007669"/>
    <property type="project" value="TreeGrafter"/>
</dbReference>
<evidence type="ECO:0000313" key="8">
    <source>
        <dbReference type="Proteomes" id="UP001202479"/>
    </source>
</evidence>
<dbReference type="EMBL" id="JAHUZD010000140">
    <property type="protein sequence ID" value="KAI3402888.2"/>
    <property type="molecule type" value="Genomic_DNA"/>
</dbReference>
<keyword evidence="3" id="KW-0862">Zinc</keyword>
<evidence type="ECO:0000256" key="2">
    <source>
        <dbReference type="ARBA" id="ARBA00022771"/>
    </source>
</evidence>
<organism evidence="7 8">
    <name type="scientific">Candida oxycetoniae</name>
    <dbReference type="NCBI Taxonomy" id="497107"/>
    <lineage>
        <taxon>Eukaryota</taxon>
        <taxon>Fungi</taxon>
        <taxon>Dikarya</taxon>
        <taxon>Ascomycota</taxon>
        <taxon>Saccharomycotina</taxon>
        <taxon>Pichiomycetes</taxon>
        <taxon>Debaryomycetaceae</taxon>
        <taxon>Candida/Lodderomyces clade</taxon>
        <taxon>Candida</taxon>
    </lineage>
</organism>
<evidence type="ECO:0000256" key="3">
    <source>
        <dbReference type="ARBA" id="ARBA00022833"/>
    </source>
</evidence>
<dbReference type="Pfam" id="PF13639">
    <property type="entry name" value="zf-RING_2"/>
    <property type="match status" value="1"/>
</dbReference>
<protein>
    <recommendedName>
        <fullName evidence="6">RING-type domain-containing protein</fullName>
    </recommendedName>
</protein>
<dbReference type="GeneID" id="73381964"/>